<evidence type="ECO:0000256" key="8">
    <source>
        <dbReference type="SAM" id="SignalP"/>
    </source>
</evidence>
<feature type="active site" description="Proton donor" evidence="5">
    <location>
        <position position="264"/>
    </location>
</feature>
<dbReference type="InterPro" id="IPR006710">
    <property type="entry name" value="Glyco_hydro_43"/>
</dbReference>
<reference evidence="10" key="1">
    <citation type="submission" date="2020-03" db="EMBL/GenBank/DDBJ databases">
        <title>Solimonas marina sp. nov., isolated from deep seawater of the Pacific Ocean.</title>
        <authorList>
            <person name="Liu X."/>
            <person name="Lai Q."/>
            <person name="Sun F."/>
            <person name="Gai Y."/>
            <person name="Li G."/>
            <person name="Shao Z."/>
        </authorList>
    </citation>
    <scope>NUCLEOTIDE SEQUENCE</scope>
    <source>
        <strain evidence="10">C16B3</strain>
    </source>
</reference>
<feature type="site" description="Important for catalytic activity, responsible for pKa modulation of the active site Glu and correct orientation of both the proton donor and substrate" evidence="6">
    <location>
        <position position="200"/>
    </location>
</feature>
<dbReference type="InterPro" id="IPR050727">
    <property type="entry name" value="GH43_arabinanases"/>
</dbReference>
<dbReference type="SUPFAM" id="SSF75005">
    <property type="entry name" value="Arabinanase/levansucrase/invertase"/>
    <property type="match status" value="1"/>
</dbReference>
<dbReference type="GO" id="GO:0005975">
    <property type="term" value="P:carbohydrate metabolic process"/>
    <property type="evidence" value="ECO:0007669"/>
    <property type="project" value="InterPro"/>
</dbReference>
<dbReference type="Proteomes" id="UP000653472">
    <property type="component" value="Unassembled WGS sequence"/>
</dbReference>
<dbReference type="GO" id="GO:0004553">
    <property type="term" value="F:hydrolase activity, hydrolyzing O-glycosyl compounds"/>
    <property type="evidence" value="ECO:0007669"/>
    <property type="project" value="InterPro"/>
</dbReference>
<comment type="similarity">
    <text evidence="2 7">Belongs to the glycosyl hydrolase 43 family.</text>
</comment>
<keyword evidence="8" id="KW-0732">Signal</keyword>
<feature type="chain" id="PRO_5038007438" evidence="8">
    <location>
        <begin position="23"/>
        <end position="506"/>
    </location>
</feature>
<dbReference type="AlphaFoldDB" id="A0A969WGE2"/>
<dbReference type="PANTHER" id="PTHR43301">
    <property type="entry name" value="ARABINAN ENDO-1,5-ALPHA-L-ARABINOSIDASE"/>
    <property type="match status" value="1"/>
</dbReference>
<feature type="signal peptide" evidence="8">
    <location>
        <begin position="1"/>
        <end position="22"/>
    </location>
</feature>
<proteinExistence type="inferred from homology"/>
<dbReference type="CDD" id="cd08998">
    <property type="entry name" value="GH43_Arb43a-like"/>
    <property type="match status" value="1"/>
</dbReference>
<dbReference type="Pfam" id="PF04616">
    <property type="entry name" value="Glyco_hydro_43"/>
    <property type="match status" value="1"/>
</dbReference>
<dbReference type="Pfam" id="PF16369">
    <property type="entry name" value="GH43_C"/>
    <property type="match status" value="1"/>
</dbReference>
<dbReference type="PANTHER" id="PTHR43301:SF3">
    <property type="entry name" value="ARABINAN ENDO-1,5-ALPHA-L-ARABINOSIDASE A-RELATED"/>
    <property type="match status" value="1"/>
</dbReference>
<evidence type="ECO:0000256" key="4">
    <source>
        <dbReference type="ARBA" id="ARBA00023295"/>
    </source>
</evidence>
<comment type="caution">
    <text evidence="10">The sequence shown here is derived from an EMBL/GenBank/DDBJ whole genome shotgun (WGS) entry which is preliminary data.</text>
</comment>
<evidence type="ECO:0000256" key="1">
    <source>
        <dbReference type="ARBA" id="ARBA00004834"/>
    </source>
</evidence>
<evidence type="ECO:0000256" key="6">
    <source>
        <dbReference type="PIRSR" id="PIRSR606710-2"/>
    </source>
</evidence>
<dbReference type="RefSeq" id="WP_168149536.1">
    <property type="nucleotide sequence ID" value="NZ_JAAVXB010000012.1"/>
</dbReference>
<feature type="active site" description="Proton acceptor" evidence="5">
    <location>
        <position position="71"/>
    </location>
</feature>
<evidence type="ECO:0000256" key="7">
    <source>
        <dbReference type="RuleBase" id="RU361187"/>
    </source>
</evidence>
<comment type="pathway">
    <text evidence="1">Glycan metabolism; L-arabinan degradation.</text>
</comment>
<name>A0A969WGE2_9GAMM</name>
<evidence type="ECO:0000256" key="5">
    <source>
        <dbReference type="PIRSR" id="PIRSR606710-1"/>
    </source>
</evidence>
<dbReference type="InterPro" id="IPR032291">
    <property type="entry name" value="Abn2_C"/>
</dbReference>
<evidence type="ECO:0000256" key="3">
    <source>
        <dbReference type="ARBA" id="ARBA00022801"/>
    </source>
</evidence>
<keyword evidence="3 7" id="KW-0378">Hydrolase</keyword>
<protein>
    <submittedName>
        <fullName evidence="10">Family 43 glycosylhydrolase</fullName>
    </submittedName>
</protein>
<evidence type="ECO:0000313" key="11">
    <source>
        <dbReference type="Proteomes" id="UP000653472"/>
    </source>
</evidence>
<dbReference type="Gene3D" id="2.115.10.20">
    <property type="entry name" value="Glycosyl hydrolase domain, family 43"/>
    <property type="match status" value="1"/>
</dbReference>
<feature type="domain" description="Extracellular endo-alpha-(1-&gt;5)-L-arabinanase C-terminal" evidence="9">
    <location>
        <begin position="384"/>
        <end position="501"/>
    </location>
</feature>
<accession>A0A969WGE2</accession>
<dbReference type="EMBL" id="JAAVXB010000012">
    <property type="protein sequence ID" value="NKF24210.1"/>
    <property type="molecule type" value="Genomic_DNA"/>
</dbReference>
<evidence type="ECO:0000256" key="2">
    <source>
        <dbReference type="ARBA" id="ARBA00009865"/>
    </source>
</evidence>
<dbReference type="Gene3D" id="2.40.128.10">
    <property type="match status" value="1"/>
</dbReference>
<keyword evidence="4 7" id="KW-0326">Glycosidase</keyword>
<keyword evidence="11" id="KW-1185">Reference proteome</keyword>
<organism evidence="10 11">
    <name type="scientific">Solimonas marina</name>
    <dbReference type="NCBI Taxonomy" id="2714601"/>
    <lineage>
        <taxon>Bacteria</taxon>
        <taxon>Pseudomonadati</taxon>
        <taxon>Pseudomonadota</taxon>
        <taxon>Gammaproteobacteria</taxon>
        <taxon>Nevskiales</taxon>
        <taxon>Nevskiaceae</taxon>
        <taxon>Solimonas</taxon>
    </lineage>
</organism>
<evidence type="ECO:0000313" key="10">
    <source>
        <dbReference type="EMBL" id="NKF24210.1"/>
    </source>
</evidence>
<dbReference type="InterPro" id="IPR023296">
    <property type="entry name" value="Glyco_hydro_beta-prop_sf"/>
</dbReference>
<evidence type="ECO:0000259" key="9">
    <source>
        <dbReference type="Pfam" id="PF16369"/>
    </source>
</evidence>
<dbReference type="PROSITE" id="PS51257">
    <property type="entry name" value="PROKAR_LIPOPROTEIN"/>
    <property type="match status" value="1"/>
</dbReference>
<sequence>MYRKRYLSALAAMMLTLTIAGCDNTGATGGGDWPTDSSSSSSESFSIDDIADTYPDVRTQSDEWGPYNVHDPSIIKADDGDYYAYSTDVMYGGTPPVGIQVRRSADLIEWKYLGTAFDGLPQMAADFITAHGGTPNQSVWAPYIEKHGSEYRLYYALASDVGRLSAIGLAVSSSPTGPWTERGLVVTSQADDTRQTNAIDPTVVTTPDGDQWFYYGSAWDGIYTLQLDPDTGLAKTAGDIGVRVAYRGFTQDSNGNWNVNGNLEAPEVIYNPTFKKYYLFQSYDWLSTMYNVRVGRADSPQGPFYDFNGVDMNEAVDHGPMIIAPYQFTDHGGWQGVAHNSTFSDGDGNWFIAHQGRPSVAPAYMVLHVRKLHWTEDGWPIASPERYAGVAQTTISADELAGTYDEIVLSRQLSEIVPGYEAEQTDPELNVAFTTTLDAAGTINGDVDNTWSYDPPWLELHWYGGEYVDKLYVERGRDWEHYIPSTILLTGMNAGGLAIWGKKLSD</sequence>
<gene>
    <name evidence="10" type="ORF">G7Y82_18000</name>
</gene>